<dbReference type="InterPro" id="IPR001487">
    <property type="entry name" value="Bromodomain"/>
</dbReference>
<dbReference type="PANTHER" id="PTHR16266:SF17">
    <property type="entry name" value="BRWD3"/>
    <property type="match status" value="1"/>
</dbReference>
<evidence type="ECO:0000256" key="3">
    <source>
        <dbReference type="PROSITE-ProRule" id="PRU00221"/>
    </source>
</evidence>
<feature type="compositionally biased region" description="Low complexity" evidence="4">
    <location>
        <begin position="814"/>
        <end position="830"/>
    </location>
</feature>
<comment type="caution">
    <text evidence="6">The sequence shown here is derived from an EMBL/GenBank/DDBJ whole genome shotgun (WGS) entry which is preliminary data.</text>
</comment>
<dbReference type="GO" id="GO:0005634">
    <property type="term" value="C:nucleus"/>
    <property type="evidence" value="ECO:0007669"/>
    <property type="project" value="TreeGrafter"/>
</dbReference>
<gene>
    <name evidence="6" type="ORF">TrST_g2206</name>
</gene>
<feature type="region of interest" description="Disordered" evidence="4">
    <location>
        <begin position="356"/>
        <end position="389"/>
    </location>
</feature>
<dbReference type="Pfam" id="PF00400">
    <property type="entry name" value="WD40"/>
    <property type="match status" value="2"/>
</dbReference>
<feature type="compositionally biased region" description="Basic and acidic residues" evidence="4">
    <location>
        <begin position="802"/>
        <end position="813"/>
    </location>
</feature>
<evidence type="ECO:0000313" key="7">
    <source>
        <dbReference type="Proteomes" id="UP001165085"/>
    </source>
</evidence>
<dbReference type="PROSITE" id="PS50082">
    <property type="entry name" value="WD_REPEATS_2"/>
    <property type="match status" value="1"/>
</dbReference>
<feature type="region of interest" description="Disordered" evidence="4">
    <location>
        <begin position="802"/>
        <end position="977"/>
    </location>
</feature>
<feature type="compositionally biased region" description="Acidic residues" evidence="4">
    <location>
        <begin position="1596"/>
        <end position="1607"/>
    </location>
</feature>
<feature type="compositionally biased region" description="Acidic residues" evidence="4">
    <location>
        <begin position="855"/>
        <end position="867"/>
    </location>
</feature>
<feature type="region of interest" description="Disordered" evidence="4">
    <location>
        <begin position="1404"/>
        <end position="1613"/>
    </location>
</feature>
<name>A0A9W7ETG9_9STRA</name>
<dbReference type="GO" id="GO:0007010">
    <property type="term" value="P:cytoskeleton organization"/>
    <property type="evidence" value="ECO:0007669"/>
    <property type="project" value="TreeGrafter"/>
</dbReference>
<dbReference type="OrthoDB" id="48769at2759"/>
<dbReference type="InterPro" id="IPR001680">
    <property type="entry name" value="WD40_rpt"/>
</dbReference>
<dbReference type="InterPro" id="IPR036322">
    <property type="entry name" value="WD40_repeat_dom_sf"/>
</dbReference>
<evidence type="ECO:0000259" key="5">
    <source>
        <dbReference type="PROSITE" id="PS50014"/>
    </source>
</evidence>
<dbReference type="PROSITE" id="PS00633">
    <property type="entry name" value="BROMODOMAIN_1"/>
    <property type="match status" value="1"/>
</dbReference>
<dbReference type="GO" id="GO:0008360">
    <property type="term" value="P:regulation of cell shape"/>
    <property type="evidence" value="ECO:0007669"/>
    <property type="project" value="TreeGrafter"/>
</dbReference>
<reference evidence="7" key="1">
    <citation type="journal article" date="2023" name="Commun. Biol.">
        <title>Genome analysis of Parmales, the sister group of diatoms, reveals the evolutionary specialization of diatoms from phago-mixotrophs to photoautotrophs.</title>
        <authorList>
            <person name="Ban H."/>
            <person name="Sato S."/>
            <person name="Yoshikawa S."/>
            <person name="Yamada K."/>
            <person name="Nakamura Y."/>
            <person name="Ichinomiya M."/>
            <person name="Sato N."/>
            <person name="Blanc-Mathieu R."/>
            <person name="Endo H."/>
            <person name="Kuwata A."/>
            <person name="Ogata H."/>
        </authorList>
    </citation>
    <scope>NUCLEOTIDE SEQUENCE [LARGE SCALE GENOMIC DNA]</scope>
    <source>
        <strain evidence="7">NIES 3701</strain>
    </source>
</reference>
<feature type="region of interest" description="Disordered" evidence="4">
    <location>
        <begin position="1"/>
        <end position="34"/>
    </location>
</feature>
<evidence type="ECO:0000256" key="4">
    <source>
        <dbReference type="SAM" id="MobiDB-lite"/>
    </source>
</evidence>
<dbReference type="InterPro" id="IPR052060">
    <property type="entry name" value="Bromo_WD_repeat"/>
</dbReference>
<feature type="compositionally biased region" description="Basic and acidic residues" evidence="4">
    <location>
        <begin position="937"/>
        <end position="950"/>
    </location>
</feature>
<dbReference type="GO" id="GO:0006357">
    <property type="term" value="P:regulation of transcription by RNA polymerase II"/>
    <property type="evidence" value="ECO:0007669"/>
    <property type="project" value="TreeGrafter"/>
</dbReference>
<feature type="compositionally biased region" description="Acidic residues" evidence="4">
    <location>
        <begin position="1544"/>
        <end position="1568"/>
    </location>
</feature>
<protein>
    <recommendedName>
        <fullName evidence="5">Bromo domain-containing protein</fullName>
    </recommendedName>
</protein>
<sequence length="1740" mass="194750">MSNNNSNKTAPASASDESSDLSLPASSNSPPLPLPSPSSLALTLSYLRSISTSSASLSAVDTLIKEYESLNMFSKGLDSVLPGPVVFKERSSYMATLPVGPVREPEFNNLVSKGSNESCDTATLPRAGRERIKDLEYRLSFKSFTEDPANYKRVGELREQLTTLKNGRKMSVTPSSISGAVLSSSVPNILKSKSFLTLGGRISPPLPPIPTSSTTINTHLCEPVTCVTFLTPSHFLTGSDDFLIKLFLVKNSSNTVTRNTTSGNIKSWIGCGAKLLRTFRGHSSYITDLHGVSGKRFISSSSDKTVRMWCSRGPCLRVWVFENEVYRCFYVKGCVGGIDDCGVKVWEVDGGEEEVEQDLPNLPLSPGLEAPAQGGGGAQANNNNDDPKKWKKYSRCYESGLPERTTVFSANAPYKRVRREEYRRRTRSQDVRWSDTPSVVGVDGEGEFCVGYDDGYFEFLRFDRGEETFKRLVSSKELAKKNPFKEKGEGGVGLEVEDVKYDGPKCAIAGAGKVILFDGRLDPSRKTYRTFKLTHKTATIHIKGKPSGSRKVGGLEFCGNLLAVSSFDNDLTEGMAKMKKVEREKHDGRAVIDVFNMHGGQRVWCFRGHWGRLCMGFFDGRLWSAGKEGEINLWNLRDGRCKTLGVNKFEHGMEVEGTEYEVKDGRRVGVCEGSSGGGSIVLGDEAGRVVCFFAGGKGEKTVRGDNIEAWKEAPWQKEQYFSTDYCSFFYDSSGLPCVSRLDGTVVPLNEAPIGERTNHLMVPVTGSESVETKEVFDWEERGGRDWVFKSVEGGEVESKGYKLFKEEREKERQVVPQPQRQPRQPRQPRQLNPNYIWHGDDDVDGDGTSNLPITLDEDHDDSDDESFTEERRLKESDDEGELEATFDSDIDDSDSGSDDDDSFMRRGRPGSREEIRSRAARRRRRQQEGAHQQPGRTSERNLGRQRKVYEDVGSEDEEIQEEIPLHNPALEPRRAIDEGQRVDDSWLRRSLREDPVKSSIFFAPQVGDSVVYVPKMHMDFLDGVGLAPKPFPWAHFPKNSKDPLNTIRCEVVDAEYLFGGEGEGNESVVQRLTLRLTGIPEERENSSGPATTSSRRLQTRVRYPWPSPNFVSPLERCLTKNDGLTLVVDWFRHPLAAHDWLIPEDLYVTRVKAVEEALAAMDVGVYLNEESLEQPQGEVKHVMGSSFYLMESSVGEGDPEAAKYECAVVGTNLSDASEEERFADSCLNDSGVKTLWVTFPKGGTRSGEINLKAPPKSEDKLSPWEFEVTDTRVKKASRTELSKLAHRRLGGGAVKTLKRAVEELIGNGIYADFVDDVDLILLPDYRALIPVEINLSLLERRLGSGYYSCIESFKSDVDLMWENCQHYNKKKSTAYGAGKEIYEDLSEAIESTGFAVGNMNIERVRGGRRGGNKRKWGGDDDDDEYTDHDSPAPRSRKTRNSSSKSWDDEEEEEFVTSDDDDDGESNSDSDALGGLYDDSDVGSPSPRKTRRGTAGKRNGGSSRGARASSGTTRVTSTTTTTTTSSRSSSRNSSAQNKKRKLMYEEEEEEKEEEEEENEFDDEESDEGDGITNKSRRISAPSAPQTSQRSSRRRVIEEEEEEEEDSVEDAPTLELERVNSKRDIESVGKKILTKFRQRRCDRSLKKIFEDDPSMYPDYVNVIKPNKPMWYDKISKKLSANKYKTLKLLKNDFELIFTNAMRYNVEGTPVYELATELMHLVSAIVEEVIKADVVIWRKYFME</sequence>
<accession>A0A9W7ETG9</accession>
<organism evidence="6 7">
    <name type="scientific">Triparma strigata</name>
    <dbReference type="NCBI Taxonomy" id="1606541"/>
    <lineage>
        <taxon>Eukaryota</taxon>
        <taxon>Sar</taxon>
        <taxon>Stramenopiles</taxon>
        <taxon>Ochrophyta</taxon>
        <taxon>Bolidophyceae</taxon>
        <taxon>Parmales</taxon>
        <taxon>Triparmaceae</taxon>
        <taxon>Triparma</taxon>
    </lineage>
</organism>
<proteinExistence type="predicted"/>
<dbReference type="SUPFAM" id="SSF50978">
    <property type="entry name" value="WD40 repeat-like"/>
    <property type="match status" value="1"/>
</dbReference>
<dbReference type="SMART" id="SM00320">
    <property type="entry name" value="WD40"/>
    <property type="match status" value="3"/>
</dbReference>
<keyword evidence="3" id="KW-0853">WD repeat</keyword>
<keyword evidence="7" id="KW-1185">Reference proteome</keyword>
<feature type="compositionally biased region" description="Low complexity" evidence="4">
    <location>
        <begin position="10"/>
        <end position="29"/>
    </location>
</feature>
<dbReference type="PANTHER" id="PTHR16266">
    <property type="entry name" value="WD REPEAT DOMAIN 9"/>
    <property type="match status" value="1"/>
</dbReference>
<feature type="compositionally biased region" description="Basic residues" evidence="4">
    <location>
        <begin position="1406"/>
        <end position="1415"/>
    </location>
</feature>
<dbReference type="InterPro" id="IPR036427">
    <property type="entry name" value="Bromodomain-like_sf"/>
</dbReference>
<dbReference type="SMART" id="SM00297">
    <property type="entry name" value="BROMO"/>
    <property type="match status" value="2"/>
</dbReference>
<feature type="domain" description="Bromo" evidence="5">
    <location>
        <begin position="1313"/>
        <end position="1375"/>
    </location>
</feature>
<evidence type="ECO:0000256" key="1">
    <source>
        <dbReference type="ARBA" id="ARBA00023117"/>
    </source>
</evidence>
<dbReference type="Gene3D" id="2.130.10.10">
    <property type="entry name" value="YVTN repeat-like/Quinoprotein amine dehydrogenase"/>
    <property type="match status" value="2"/>
</dbReference>
<dbReference type="InterPro" id="IPR018359">
    <property type="entry name" value="Bromodomain_CS"/>
</dbReference>
<keyword evidence="1 2" id="KW-0103">Bromodomain</keyword>
<dbReference type="CDD" id="cd04369">
    <property type="entry name" value="Bromodomain"/>
    <property type="match status" value="2"/>
</dbReference>
<dbReference type="Gene3D" id="1.20.920.10">
    <property type="entry name" value="Bromodomain-like"/>
    <property type="match status" value="2"/>
</dbReference>
<feature type="compositionally biased region" description="Acidic residues" evidence="4">
    <location>
        <begin position="1447"/>
        <end position="1467"/>
    </location>
</feature>
<dbReference type="Proteomes" id="UP001165085">
    <property type="component" value="Unassembled WGS sequence"/>
</dbReference>
<evidence type="ECO:0000256" key="2">
    <source>
        <dbReference type="PROSITE-ProRule" id="PRU00035"/>
    </source>
</evidence>
<dbReference type="Pfam" id="PF00439">
    <property type="entry name" value="Bromodomain"/>
    <property type="match status" value="2"/>
</dbReference>
<feature type="compositionally biased region" description="Acidic residues" evidence="4">
    <location>
        <begin position="952"/>
        <end position="961"/>
    </location>
</feature>
<evidence type="ECO:0000313" key="6">
    <source>
        <dbReference type="EMBL" id="GMH90062.1"/>
    </source>
</evidence>
<feature type="repeat" description="WD" evidence="3">
    <location>
        <begin position="279"/>
        <end position="309"/>
    </location>
</feature>
<dbReference type="SUPFAM" id="SSF47370">
    <property type="entry name" value="Bromodomain"/>
    <property type="match status" value="2"/>
</dbReference>
<feature type="compositionally biased region" description="Low complexity" evidence="4">
    <location>
        <begin position="1503"/>
        <end position="1533"/>
    </location>
</feature>
<dbReference type="PROSITE" id="PS50014">
    <property type="entry name" value="BROMODOMAIN_2"/>
    <property type="match status" value="2"/>
</dbReference>
<dbReference type="InterPro" id="IPR015943">
    <property type="entry name" value="WD40/YVTN_repeat-like_dom_sf"/>
</dbReference>
<dbReference type="EMBL" id="BRXY01000366">
    <property type="protein sequence ID" value="GMH90062.1"/>
    <property type="molecule type" value="Genomic_DNA"/>
</dbReference>
<feature type="compositionally biased region" description="Acidic residues" evidence="4">
    <location>
        <begin position="876"/>
        <end position="901"/>
    </location>
</feature>
<feature type="domain" description="Bromo" evidence="5">
    <location>
        <begin position="1654"/>
        <end position="1709"/>
    </location>
</feature>
<dbReference type="PRINTS" id="PR00503">
    <property type="entry name" value="BROMODOMAIN"/>
</dbReference>